<name>A0AA39J3N2_9AGAR</name>
<accession>A0AA39J3N2</accession>
<comment type="caution">
    <text evidence="2">The sequence shown here is derived from an EMBL/GenBank/DDBJ whole genome shotgun (WGS) entry which is preliminary data.</text>
</comment>
<organism evidence="2 3">
    <name type="scientific">Armillaria borealis</name>
    <dbReference type="NCBI Taxonomy" id="47425"/>
    <lineage>
        <taxon>Eukaryota</taxon>
        <taxon>Fungi</taxon>
        <taxon>Dikarya</taxon>
        <taxon>Basidiomycota</taxon>
        <taxon>Agaricomycotina</taxon>
        <taxon>Agaricomycetes</taxon>
        <taxon>Agaricomycetidae</taxon>
        <taxon>Agaricales</taxon>
        <taxon>Marasmiineae</taxon>
        <taxon>Physalacriaceae</taxon>
        <taxon>Armillaria</taxon>
    </lineage>
</organism>
<keyword evidence="1" id="KW-0732">Signal</keyword>
<feature type="signal peptide" evidence="1">
    <location>
        <begin position="1"/>
        <end position="19"/>
    </location>
</feature>
<reference evidence="2" key="1">
    <citation type="submission" date="2023-06" db="EMBL/GenBank/DDBJ databases">
        <authorList>
            <consortium name="Lawrence Berkeley National Laboratory"/>
            <person name="Ahrendt S."/>
            <person name="Sahu N."/>
            <person name="Indic B."/>
            <person name="Wong-Bajracharya J."/>
            <person name="Merenyi Z."/>
            <person name="Ke H.-M."/>
            <person name="Monk M."/>
            <person name="Kocsube S."/>
            <person name="Drula E."/>
            <person name="Lipzen A."/>
            <person name="Balint B."/>
            <person name="Henrissat B."/>
            <person name="Andreopoulos B."/>
            <person name="Martin F.M."/>
            <person name="Harder C.B."/>
            <person name="Rigling D."/>
            <person name="Ford K.L."/>
            <person name="Foster G.D."/>
            <person name="Pangilinan J."/>
            <person name="Papanicolaou A."/>
            <person name="Barry K."/>
            <person name="LaButti K."/>
            <person name="Viragh M."/>
            <person name="Koriabine M."/>
            <person name="Yan M."/>
            <person name="Riley R."/>
            <person name="Champramary S."/>
            <person name="Plett K.L."/>
            <person name="Tsai I.J."/>
            <person name="Slot J."/>
            <person name="Sipos G."/>
            <person name="Plett J."/>
            <person name="Nagy L.G."/>
            <person name="Grigoriev I.V."/>
        </authorList>
    </citation>
    <scope>NUCLEOTIDE SEQUENCE</scope>
    <source>
        <strain evidence="2">FPL87.14</strain>
    </source>
</reference>
<evidence type="ECO:0000313" key="2">
    <source>
        <dbReference type="EMBL" id="KAK0434696.1"/>
    </source>
</evidence>
<evidence type="ECO:0000256" key="1">
    <source>
        <dbReference type="SAM" id="SignalP"/>
    </source>
</evidence>
<feature type="chain" id="PRO_5041326864" description="Secreted protein" evidence="1">
    <location>
        <begin position="20"/>
        <end position="76"/>
    </location>
</feature>
<protein>
    <recommendedName>
        <fullName evidence="4">Secreted protein</fullName>
    </recommendedName>
</protein>
<keyword evidence="3" id="KW-1185">Reference proteome</keyword>
<dbReference type="Proteomes" id="UP001175226">
    <property type="component" value="Unassembled WGS sequence"/>
</dbReference>
<dbReference type="AlphaFoldDB" id="A0AA39J3N2"/>
<evidence type="ECO:0008006" key="4">
    <source>
        <dbReference type="Google" id="ProtNLM"/>
    </source>
</evidence>
<dbReference type="EMBL" id="JAUEPT010000069">
    <property type="protein sequence ID" value="KAK0434696.1"/>
    <property type="molecule type" value="Genomic_DNA"/>
</dbReference>
<proteinExistence type="predicted"/>
<gene>
    <name evidence="2" type="ORF">EV421DRAFT_1989337</name>
</gene>
<sequence>MLFALSAQLSVALSTLVETQTQDVASATNVLSLSNYNPSHRPGWPLKLWPRTSATHMKEPLIHRGFGSSYYSSSSR</sequence>
<evidence type="ECO:0000313" key="3">
    <source>
        <dbReference type="Proteomes" id="UP001175226"/>
    </source>
</evidence>